<dbReference type="Pfam" id="PF01432">
    <property type="entry name" value="Peptidase_M3"/>
    <property type="match status" value="1"/>
</dbReference>
<dbReference type="Gene3D" id="1.10.1370.10">
    <property type="entry name" value="Neurolysin, domain 3"/>
    <property type="match status" value="1"/>
</dbReference>
<dbReference type="Gene3D" id="3.40.390.10">
    <property type="entry name" value="Collagenase (Catalytic Domain)"/>
    <property type="match status" value="1"/>
</dbReference>
<evidence type="ECO:0000256" key="6">
    <source>
        <dbReference type="ARBA" id="ARBA00023049"/>
    </source>
</evidence>
<evidence type="ECO:0000313" key="9">
    <source>
        <dbReference type="EMBL" id="KAJ8932046.1"/>
    </source>
</evidence>
<dbReference type="PANTHER" id="PTHR11804">
    <property type="entry name" value="PROTEASE M3 THIMET OLIGOPEPTIDASE-RELATED"/>
    <property type="match status" value="1"/>
</dbReference>
<keyword evidence="4 7" id="KW-0378">Hydrolase</keyword>
<comment type="cofactor">
    <cofactor evidence="7">
        <name>Zn(2+)</name>
        <dbReference type="ChEBI" id="CHEBI:29105"/>
    </cofactor>
    <text evidence="7">Binds 1 zinc ion.</text>
</comment>
<protein>
    <recommendedName>
        <fullName evidence="8">Peptidase M3A/M3B catalytic domain-containing protein</fullName>
    </recommendedName>
</protein>
<evidence type="ECO:0000256" key="5">
    <source>
        <dbReference type="ARBA" id="ARBA00022833"/>
    </source>
</evidence>
<dbReference type="GO" id="GO:0046872">
    <property type="term" value="F:metal ion binding"/>
    <property type="evidence" value="ECO:0007669"/>
    <property type="project" value="UniProtKB-UniRule"/>
</dbReference>
<evidence type="ECO:0000256" key="2">
    <source>
        <dbReference type="ARBA" id="ARBA00022670"/>
    </source>
</evidence>
<feature type="domain" description="Peptidase M3A/M3B catalytic" evidence="8">
    <location>
        <begin position="3"/>
        <end position="220"/>
    </location>
</feature>
<evidence type="ECO:0000256" key="1">
    <source>
        <dbReference type="ARBA" id="ARBA00006040"/>
    </source>
</evidence>
<proteinExistence type="inferred from homology"/>
<gene>
    <name evidence="9" type="ORF">NQ314_014997</name>
</gene>
<evidence type="ECO:0000259" key="8">
    <source>
        <dbReference type="Pfam" id="PF01432"/>
    </source>
</evidence>
<name>A0AAV8X0I4_9CUCU</name>
<reference evidence="9" key="1">
    <citation type="journal article" date="2023" name="Insect Mol. Biol.">
        <title>Genome sequencing provides insights into the evolution of gene families encoding plant cell wall-degrading enzymes in longhorned beetles.</title>
        <authorList>
            <person name="Shin N.R."/>
            <person name="Okamura Y."/>
            <person name="Kirsch R."/>
            <person name="Pauchet Y."/>
        </authorList>
    </citation>
    <scope>NUCLEOTIDE SEQUENCE</scope>
    <source>
        <strain evidence="9">RBIC_L_NR</strain>
    </source>
</reference>
<organism evidence="9 10">
    <name type="scientific">Rhamnusium bicolor</name>
    <dbReference type="NCBI Taxonomy" id="1586634"/>
    <lineage>
        <taxon>Eukaryota</taxon>
        <taxon>Metazoa</taxon>
        <taxon>Ecdysozoa</taxon>
        <taxon>Arthropoda</taxon>
        <taxon>Hexapoda</taxon>
        <taxon>Insecta</taxon>
        <taxon>Pterygota</taxon>
        <taxon>Neoptera</taxon>
        <taxon>Endopterygota</taxon>
        <taxon>Coleoptera</taxon>
        <taxon>Polyphaga</taxon>
        <taxon>Cucujiformia</taxon>
        <taxon>Chrysomeloidea</taxon>
        <taxon>Cerambycidae</taxon>
        <taxon>Lepturinae</taxon>
        <taxon>Rhagiini</taxon>
        <taxon>Rhamnusium</taxon>
    </lineage>
</organism>
<evidence type="ECO:0000256" key="7">
    <source>
        <dbReference type="RuleBase" id="RU003435"/>
    </source>
</evidence>
<dbReference type="EMBL" id="JANEYF010004165">
    <property type="protein sequence ID" value="KAJ8932046.1"/>
    <property type="molecule type" value="Genomic_DNA"/>
</dbReference>
<dbReference type="Proteomes" id="UP001162156">
    <property type="component" value="Unassembled WGS sequence"/>
</dbReference>
<dbReference type="GO" id="GO:0004222">
    <property type="term" value="F:metalloendopeptidase activity"/>
    <property type="evidence" value="ECO:0007669"/>
    <property type="project" value="InterPro"/>
</dbReference>
<comment type="caution">
    <text evidence="9">The sequence shown here is derived from an EMBL/GenBank/DDBJ whole genome shotgun (WGS) entry which is preliminary data.</text>
</comment>
<keyword evidence="5 7" id="KW-0862">Zinc</keyword>
<comment type="similarity">
    <text evidence="1 7">Belongs to the peptidase M3 family.</text>
</comment>
<evidence type="ECO:0000256" key="4">
    <source>
        <dbReference type="ARBA" id="ARBA00022801"/>
    </source>
</evidence>
<evidence type="ECO:0000256" key="3">
    <source>
        <dbReference type="ARBA" id="ARBA00022723"/>
    </source>
</evidence>
<dbReference type="InterPro" id="IPR024077">
    <property type="entry name" value="Neurolysin/TOP_dom2"/>
</dbReference>
<sequence>MVGIQNQSLIANTKPLSALIFNFESPKIEEHSYLTFNEVKSLFHKFGHAMQHLLTRTNYSEVAGLSNVEWDAVEVSGNVLSHWLYNKTVMDSISSHCHNEEALPQQMFQTLFNMRMHMAGLDLSRELYLSTLDLELHLSKDFWLDIVKRLWPEYRCFTLHKIDSHPCSFTSIFTEEWGAAYYSHVWAQMIAADVYSAFHEVQGDEQQILDVGKRFRNTFFSFRW</sequence>
<dbReference type="InterPro" id="IPR024079">
    <property type="entry name" value="MetalloPept_cat_dom_sf"/>
</dbReference>
<dbReference type="SUPFAM" id="SSF55486">
    <property type="entry name" value="Metalloproteases ('zincins'), catalytic domain"/>
    <property type="match status" value="1"/>
</dbReference>
<keyword evidence="2 7" id="KW-0645">Protease</keyword>
<dbReference type="InterPro" id="IPR045090">
    <property type="entry name" value="Pept_M3A_M3B"/>
</dbReference>
<keyword evidence="10" id="KW-1185">Reference proteome</keyword>
<keyword evidence="6 7" id="KW-0482">Metalloprotease</keyword>
<dbReference type="AlphaFoldDB" id="A0AAV8X0I4"/>
<dbReference type="PANTHER" id="PTHR11804:SF83">
    <property type="entry name" value="LD37516P"/>
    <property type="match status" value="1"/>
</dbReference>
<dbReference type="InterPro" id="IPR001567">
    <property type="entry name" value="Pept_M3A_M3B_dom"/>
</dbReference>
<dbReference type="GO" id="GO:0006508">
    <property type="term" value="P:proteolysis"/>
    <property type="evidence" value="ECO:0007669"/>
    <property type="project" value="UniProtKB-KW"/>
</dbReference>
<accession>A0AAV8X0I4</accession>
<keyword evidence="3 7" id="KW-0479">Metal-binding</keyword>
<evidence type="ECO:0000313" key="10">
    <source>
        <dbReference type="Proteomes" id="UP001162156"/>
    </source>
</evidence>